<name>A0A3M7RD48_BRAPC</name>
<proteinExistence type="predicted"/>
<gene>
    <name evidence="1" type="ORF">BpHYR1_018307</name>
</gene>
<dbReference type="AlphaFoldDB" id="A0A3M7RD48"/>
<protein>
    <submittedName>
        <fullName evidence="1">Uncharacterized protein</fullName>
    </submittedName>
</protein>
<organism evidence="1 2">
    <name type="scientific">Brachionus plicatilis</name>
    <name type="common">Marine rotifer</name>
    <name type="synonym">Brachionus muelleri</name>
    <dbReference type="NCBI Taxonomy" id="10195"/>
    <lineage>
        <taxon>Eukaryota</taxon>
        <taxon>Metazoa</taxon>
        <taxon>Spiralia</taxon>
        <taxon>Gnathifera</taxon>
        <taxon>Rotifera</taxon>
        <taxon>Eurotatoria</taxon>
        <taxon>Monogononta</taxon>
        <taxon>Pseudotrocha</taxon>
        <taxon>Ploima</taxon>
        <taxon>Brachionidae</taxon>
        <taxon>Brachionus</taxon>
    </lineage>
</organism>
<comment type="caution">
    <text evidence="1">The sequence shown here is derived from an EMBL/GenBank/DDBJ whole genome shotgun (WGS) entry which is preliminary data.</text>
</comment>
<keyword evidence="2" id="KW-1185">Reference proteome</keyword>
<evidence type="ECO:0000313" key="1">
    <source>
        <dbReference type="EMBL" id="RNA21450.1"/>
    </source>
</evidence>
<reference evidence="1 2" key="1">
    <citation type="journal article" date="2018" name="Sci. Rep.">
        <title>Genomic signatures of local adaptation to the degree of environmental predictability in rotifers.</title>
        <authorList>
            <person name="Franch-Gras L."/>
            <person name="Hahn C."/>
            <person name="Garcia-Roger E.M."/>
            <person name="Carmona M.J."/>
            <person name="Serra M."/>
            <person name="Gomez A."/>
        </authorList>
    </citation>
    <scope>NUCLEOTIDE SEQUENCE [LARGE SCALE GENOMIC DNA]</scope>
    <source>
        <strain evidence="1">HYR1</strain>
    </source>
</reference>
<dbReference type="EMBL" id="REGN01003662">
    <property type="protein sequence ID" value="RNA21450.1"/>
    <property type="molecule type" value="Genomic_DNA"/>
</dbReference>
<accession>A0A3M7RD48</accession>
<dbReference type="Proteomes" id="UP000276133">
    <property type="component" value="Unassembled WGS sequence"/>
</dbReference>
<sequence length="72" mass="8702">MEFFLMMAQCGVTFEMKLFISVDYQNSMALEGSKKRKRLLNCFTSYYLREILEDISGYENFSTFFIFFLNRF</sequence>
<evidence type="ECO:0000313" key="2">
    <source>
        <dbReference type="Proteomes" id="UP000276133"/>
    </source>
</evidence>